<protein>
    <submittedName>
        <fullName evidence="6">Uncharacterized protein</fullName>
    </submittedName>
</protein>
<dbReference type="AlphaFoldDB" id="A0A8T1HEF5"/>
<evidence type="ECO:0000313" key="6">
    <source>
        <dbReference type="EMBL" id="KAG3210844.1"/>
    </source>
</evidence>
<evidence type="ECO:0000313" key="3">
    <source>
        <dbReference type="EMBL" id="KAG2892510.1"/>
    </source>
</evidence>
<dbReference type="Proteomes" id="UP000697107">
    <property type="component" value="Unassembled WGS sequence"/>
</dbReference>
<proteinExistence type="predicted"/>
<organism evidence="6 7">
    <name type="scientific">Phytophthora cactorum</name>
    <dbReference type="NCBI Taxonomy" id="29920"/>
    <lineage>
        <taxon>Eukaryota</taxon>
        <taxon>Sar</taxon>
        <taxon>Stramenopiles</taxon>
        <taxon>Oomycota</taxon>
        <taxon>Peronosporomycetes</taxon>
        <taxon>Peronosporales</taxon>
        <taxon>Peronosporaceae</taxon>
        <taxon>Phytophthora</taxon>
    </lineage>
</organism>
<feature type="signal peptide" evidence="1">
    <location>
        <begin position="1"/>
        <end position="16"/>
    </location>
</feature>
<evidence type="ECO:0000313" key="2">
    <source>
        <dbReference type="EMBL" id="KAG2847219.1"/>
    </source>
</evidence>
<dbReference type="EMBL" id="RCML01000852">
    <property type="protein sequence ID" value="KAG2968558.1"/>
    <property type="molecule type" value="Genomic_DNA"/>
</dbReference>
<dbReference type="Proteomes" id="UP000735874">
    <property type="component" value="Unassembled WGS sequence"/>
</dbReference>
<name>A0A8T1HEF5_9STRA</name>
<accession>A0A8T1HEF5</accession>
<evidence type="ECO:0000313" key="4">
    <source>
        <dbReference type="EMBL" id="KAG2904742.1"/>
    </source>
</evidence>
<dbReference type="EMBL" id="RCMV01001033">
    <property type="protein sequence ID" value="KAG3210844.1"/>
    <property type="molecule type" value="Genomic_DNA"/>
</dbReference>
<keyword evidence="1" id="KW-0732">Signal</keyword>
<reference evidence="6" key="1">
    <citation type="submission" date="2018-05" db="EMBL/GenBank/DDBJ databases">
        <title>Effector identification in a new, highly contiguous assembly of the strawberry crown rot pathogen Phytophthora cactorum.</title>
        <authorList>
            <person name="Armitage A.D."/>
            <person name="Nellist C.F."/>
            <person name="Bates H."/>
            <person name="Vickerstaff R.J."/>
            <person name="Harrison R.J."/>
        </authorList>
    </citation>
    <scope>NUCLEOTIDE SEQUENCE</scope>
    <source>
        <strain evidence="2">15-7</strain>
        <strain evidence="3">4032</strain>
        <strain evidence="4">4040</strain>
        <strain evidence="5">P415</strain>
        <strain evidence="6">P421</strain>
    </source>
</reference>
<dbReference type="EMBL" id="RCMK01001013">
    <property type="protein sequence ID" value="KAG2904742.1"/>
    <property type="molecule type" value="Genomic_DNA"/>
</dbReference>
<evidence type="ECO:0000313" key="7">
    <source>
        <dbReference type="Proteomes" id="UP000760860"/>
    </source>
</evidence>
<feature type="chain" id="PRO_5040044038" evidence="1">
    <location>
        <begin position="17"/>
        <end position="58"/>
    </location>
</feature>
<gene>
    <name evidence="2" type="ORF">PC113_g17825</name>
    <name evidence="3" type="ORF">PC115_g18795</name>
    <name evidence="4" type="ORF">PC117_g20949</name>
    <name evidence="5" type="ORF">PC118_g17945</name>
    <name evidence="6" type="ORF">PC129_g18165</name>
</gene>
<evidence type="ECO:0000256" key="1">
    <source>
        <dbReference type="SAM" id="SignalP"/>
    </source>
</evidence>
<dbReference type="EMBL" id="RCMI01001000">
    <property type="protein sequence ID" value="KAG2892510.1"/>
    <property type="molecule type" value="Genomic_DNA"/>
</dbReference>
<dbReference type="Proteomes" id="UP000774804">
    <property type="component" value="Unassembled WGS sequence"/>
</dbReference>
<dbReference type="Proteomes" id="UP000760860">
    <property type="component" value="Unassembled WGS sequence"/>
</dbReference>
<dbReference type="EMBL" id="RCMG01000795">
    <property type="protein sequence ID" value="KAG2847219.1"/>
    <property type="molecule type" value="Genomic_DNA"/>
</dbReference>
<dbReference type="Proteomes" id="UP000736787">
    <property type="component" value="Unassembled WGS sequence"/>
</dbReference>
<sequence length="58" mass="6397">MFSVNTLFRLSGRAVAVFLCVSYPQPFLLTSGASLSNDCRLRDRSAPTEWKALGNFGQ</sequence>
<evidence type="ECO:0000313" key="5">
    <source>
        <dbReference type="EMBL" id="KAG2968558.1"/>
    </source>
</evidence>
<comment type="caution">
    <text evidence="6">The sequence shown here is derived from an EMBL/GenBank/DDBJ whole genome shotgun (WGS) entry which is preliminary data.</text>
</comment>